<dbReference type="GO" id="GO:0003712">
    <property type="term" value="F:transcription coregulator activity"/>
    <property type="evidence" value="ECO:0007669"/>
    <property type="project" value="InterPro"/>
</dbReference>
<dbReference type="GO" id="GO:0016592">
    <property type="term" value="C:mediator complex"/>
    <property type="evidence" value="ECO:0007669"/>
    <property type="project" value="InterPro"/>
</dbReference>
<evidence type="ECO:0000256" key="3">
    <source>
        <dbReference type="ARBA" id="ARBA00023015"/>
    </source>
</evidence>
<dbReference type="Pfam" id="PF05983">
    <property type="entry name" value="Med7"/>
    <property type="match status" value="1"/>
</dbReference>
<comment type="function">
    <text evidence="6">Component of the Mediator complex, a coactivator involved in the regulated transcription of nearly all RNA polymerase II-dependent genes. Mediator functions as a bridge to convey information from gene-specific regulatory proteins to the basal RNA polymerase II transcription machinery.</text>
</comment>
<evidence type="ECO:0000256" key="2">
    <source>
        <dbReference type="ARBA" id="ARBA00009994"/>
    </source>
</evidence>
<comment type="similarity">
    <text evidence="2 6">Belongs to the Mediator complex subunit 7 family.</text>
</comment>
<evidence type="ECO:0000256" key="1">
    <source>
        <dbReference type="ARBA" id="ARBA00004123"/>
    </source>
</evidence>
<comment type="caution">
    <text evidence="7">The sequence shown here is derived from an EMBL/GenBank/DDBJ whole genome shotgun (WGS) entry which is preliminary data.</text>
</comment>
<dbReference type="InterPro" id="IPR037212">
    <property type="entry name" value="Med7/Med21-like"/>
</dbReference>
<evidence type="ECO:0000313" key="7">
    <source>
        <dbReference type="EMBL" id="KAF6017192.1"/>
    </source>
</evidence>
<dbReference type="GO" id="GO:0006357">
    <property type="term" value="P:regulation of transcription by RNA polymerase II"/>
    <property type="evidence" value="ECO:0007669"/>
    <property type="project" value="InterPro"/>
</dbReference>
<protein>
    <recommendedName>
        <fullName evidence="6">Mediator of RNA polymerase II transcription subunit 7</fullName>
    </recommendedName>
</protein>
<dbReference type="InterPro" id="IPR044888">
    <property type="entry name" value="Mediatior_Med7_sf"/>
</dbReference>
<dbReference type="AlphaFoldDB" id="A0A7J7ITE2"/>
<accession>A0A7J7ITE2</accession>
<keyword evidence="5 6" id="KW-0539">Nucleus</keyword>
<dbReference type="Proteomes" id="UP000593567">
    <property type="component" value="Unassembled WGS sequence"/>
</dbReference>
<keyword evidence="3 6" id="KW-0805">Transcription regulation</keyword>
<name>A0A7J7ITE2_BUGNE</name>
<comment type="subunit">
    <text evidence="6">Component of the Mediator complex.</text>
</comment>
<dbReference type="PANTHER" id="PTHR21428">
    <property type="entry name" value="MEDIATOR OF RNA POLYMERASE II TRANSCRIPTION SUBUNIT 7"/>
    <property type="match status" value="1"/>
</dbReference>
<evidence type="ECO:0000313" key="8">
    <source>
        <dbReference type="Proteomes" id="UP000593567"/>
    </source>
</evidence>
<dbReference type="Gene3D" id="6.10.140.200">
    <property type="match status" value="1"/>
</dbReference>
<evidence type="ECO:0000256" key="4">
    <source>
        <dbReference type="ARBA" id="ARBA00023163"/>
    </source>
</evidence>
<proteinExistence type="inferred from homology"/>
<evidence type="ECO:0000256" key="5">
    <source>
        <dbReference type="ARBA" id="ARBA00023242"/>
    </source>
</evidence>
<keyword evidence="8" id="KW-1185">Reference proteome</keyword>
<comment type="subcellular location">
    <subcellularLocation>
        <location evidence="1 6">Nucleus</location>
    </subcellularLocation>
</comment>
<reference evidence="7" key="1">
    <citation type="submission" date="2020-06" db="EMBL/GenBank/DDBJ databases">
        <title>Draft genome of Bugula neritina, a colonial animal packing powerful symbionts and potential medicines.</title>
        <authorList>
            <person name="Rayko M."/>
        </authorList>
    </citation>
    <scope>NUCLEOTIDE SEQUENCE [LARGE SCALE GENOMIC DNA]</scope>
    <source>
        <strain evidence="7">Kwan_BN1</strain>
    </source>
</reference>
<dbReference type="InterPro" id="IPR009244">
    <property type="entry name" value="Mediatior_Med7"/>
</dbReference>
<dbReference type="SUPFAM" id="SSF140718">
    <property type="entry name" value="Mediator hinge subcomplex-like"/>
    <property type="match status" value="1"/>
</dbReference>
<dbReference type="OrthoDB" id="10253553at2759"/>
<dbReference type="GO" id="GO:0070847">
    <property type="term" value="C:core mediator complex"/>
    <property type="evidence" value="ECO:0007669"/>
    <property type="project" value="TreeGrafter"/>
</dbReference>
<gene>
    <name evidence="7" type="ORF">EB796_024522</name>
</gene>
<keyword evidence="6" id="KW-0010">Activator</keyword>
<sequence>MAAQLHPEEESASSWPLPPSQYIDKYTDEAVAAGTAPKPPACIVSEPYSMFGSPFFPNESIIRSLESQRVRRLYPQNYEHKKELKKLNHSILTSFLDLLDILVKAPDSEKRTEKIDDIGLLFINMHHLINEYRQHQARETIKVMMTVQKKQRIDITQRFQQQLEKVKESLKQNQSAATAADVKPSLALLHQLSNISDATEQSEADTATVDDVDEQTLLNLDRLMCTIVDKIDN</sequence>
<evidence type="ECO:0000256" key="6">
    <source>
        <dbReference type="RuleBase" id="RU364060"/>
    </source>
</evidence>
<keyword evidence="4 6" id="KW-0804">Transcription</keyword>
<dbReference type="EMBL" id="VXIV02003425">
    <property type="protein sequence ID" value="KAF6017192.1"/>
    <property type="molecule type" value="Genomic_DNA"/>
</dbReference>
<dbReference type="PANTHER" id="PTHR21428:SF11">
    <property type="entry name" value="MEDIATOR OF RNA POLYMERASE II TRANSCRIPTION SUBUNIT 7"/>
    <property type="match status" value="1"/>
</dbReference>
<organism evidence="7 8">
    <name type="scientific">Bugula neritina</name>
    <name type="common">Brown bryozoan</name>
    <name type="synonym">Sertularia neritina</name>
    <dbReference type="NCBI Taxonomy" id="10212"/>
    <lineage>
        <taxon>Eukaryota</taxon>
        <taxon>Metazoa</taxon>
        <taxon>Spiralia</taxon>
        <taxon>Lophotrochozoa</taxon>
        <taxon>Bryozoa</taxon>
        <taxon>Gymnolaemata</taxon>
        <taxon>Cheilostomatida</taxon>
        <taxon>Flustrina</taxon>
        <taxon>Buguloidea</taxon>
        <taxon>Bugulidae</taxon>
        <taxon>Bugula</taxon>
    </lineage>
</organism>